<reference evidence="1 2" key="1">
    <citation type="journal article" date="2007" name="Nature">
        <title>Evolution of genes and genomes on the Drosophila phylogeny.</title>
        <authorList>
            <consortium name="Drosophila 12 Genomes Consortium"/>
            <person name="Clark A.G."/>
            <person name="Eisen M.B."/>
            <person name="Smith D.R."/>
            <person name="Bergman C.M."/>
            <person name="Oliver B."/>
            <person name="Markow T.A."/>
            <person name="Kaufman T.C."/>
            <person name="Kellis M."/>
            <person name="Gelbart W."/>
            <person name="Iyer V.N."/>
            <person name="Pollard D.A."/>
            <person name="Sackton T.B."/>
            <person name="Larracuente A.M."/>
            <person name="Singh N.D."/>
            <person name="Abad J.P."/>
            <person name="Abt D.N."/>
            <person name="Adryan B."/>
            <person name="Aguade M."/>
            <person name="Akashi H."/>
            <person name="Anderson W.W."/>
            <person name="Aquadro C.F."/>
            <person name="Ardell D.H."/>
            <person name="Arguello R."/>
            <person name="Artieri C.G."/>
            <person name="Barbash D.A."/>
            <person name="Barker D."/>
            <person name="Barsanti P."/>
            <person name="Batterham P."/>
            <person name="Batzoglou S."/>
            <person name="Begun D."/>
            <person name="Bhutkar A."/>
            <person name="Blanco E."/>
            <person name="Bosak S.A."/>
            <person name="Bradley R.K."/>
            <person name="Brand A.D."/>
            <person name="Brent M.R."/>
            <person name="Brooks A.N."/>
            <person name="Brown R.H."/>
            <person name="Butlin R.K."/>
            <person name="Caggese C."/>
            <person name="Calvi B.R."/>
            <person name="Bernardo de Carvalho A."/>
            <person name="Caspi A."/>
            <person name="Castrezana S."/>
            <person name="Celniker S.E."/>
            <person name="Chang J.L."/>
            <person name="Chapple C."/>
            <person name="Chatterji S."/>
            <person name="Chinwalla A."/>
            <person name="Civetta A."/>
            <person name="Clifton S.W."/>
            <person name="Comeron J.M."/>
            <person name="Costello J.C."/>
            <person name="Coyne J.A."/>
            <person name="Daub J."/>
            <person name="David R.G."/>
            <person name="Delcher A.L."/>
            <person name="Delehaunty K."/>
            <person name="Do C.B."/>
            <person name="Ebling H."/>
            <person name="Edwards K."/>
            <person name="Eickbush T."/>
            <person name="Evans J.D."/>
            <person name="Filipski A."/>
            <person name="Findeiss S."/>
            <person name="Freyhult E."/>
            <person name="Fulton L."/>
            <person name="Fulton R."/>
            <person name="Garcia A.C."/>
            <person name="Gardiner A."/>
            <person name="Garfield D.A."/>
            <person name="Garvin B.E."/>
            <person name="Gibson G."/>
            <person name="Gilbert D."/>
            <person name="Gnerre S."/>
            <person name="Godfrey J."/>
            <person name="Good R."/>
            <person name="Gotea V."/>
            <person name="Gravely B."/>
            <person name="Greenberg A.J."/>
            <person name="Griffiths-Jones S."/>
            <person name="Gross S."/>
            <person name="Guigo R."/>
            <person name="Gustafson E.A."/>
            <person name="Haerty W."/>
            <person name="Hahn M.W."/>
            <person name="Halligan D.L."/>
            <person name="Halpern A.L."/>
            <person name="Halter G.M."/>
            <person name="Han M.V."/>
            <person name="Heger A."/>
            <person name="Hillier L."/>
            <person name="Hinrichs A.S."/>
            <person name="Holmes I."/>
            <person name="Hoskins R.A."/>
            <person name="Hubisz M.J."/>
            <person name="Hultmark D."/>
            <person name="Huntley M.A."/>
            <person name="Jaffe D.B."/>
            <person name="Jagadeeshan S."/>
            <person name="Jeck W.R."/>
            <person name="Johnson J."/>
            <person name="Jones C.D."/>
            <person name="Jordan W.C."/>
            <person name="Karpen G.H."/>
            <person name="Kataoka E."/>
            <person name="Keightley P.D."/>
            <person name="Kheradpour P."/>
            <person name="Kirkness E.F."/>
            <person name="Koerich L.B."/>
            <person name="Kristiansen K."/>
            <person name="Kudrna D."/>
            <person name="Kulathinal R.J."/>
            <person name="Kumar S."/>
            <person name="Kwok R."/>
            <person name="Lander E."/>
            <person name="Langley C.H."/>
            <person name="Lapoint R."/>
            <person name="Lazzaro B.P."/>
            <person name="Lee S.J."/>
            <person name="Levesque L."/>
            <person name="Li R."/>
            <person name="Lin C.F."/>
            <person name="Lin M.F."/>
            <person name="Lindblad-Toh K."/>
            <person name="Llopart A."/>
            <person name="Long M."/>
            <person name="Low L."/>
            <person name="Lozovsky E."/>
            <person name="Lu J."/>
            <person name="Luo M."/>
            <person name="Machado C.A."/>
            <person name="Makalowski W."/>
            <person name="Marzo M."/>
            <person name="Matsuda M."/>
            <person name="Matzkin L."/>
            <person name="McAllister B."/>
            <person name="McBride C.S."/>
            <person name="McKernan B."/>
            <person name="McKernan K."/>
            <person name="Mendez-Lago M."/>
            <person name="Minx P."/>
            <person name="Mollenhauer M.U."/>
            <person name="Montooth K."/>
            <person name="Mount S.M."/>
            <person name="Mu X."/>
            <person name="Myers E."/>
            <person name="Negre B."/>
            <person name="Newfeld S."/>
            <person name="Nielsen R."/>
            <person name="Noor M.A."/>
            <person name="O'Grady P."/>
            <person name="Pachter L."/>
            <person name="Papaceit M."/>
            <person name="Parisi M.J."/>
            <person name="Parisi M."/>
            <person name="Parts L."/>
            <person name="Pedersen J.S."/>
            <person name="Pesole G."/>
            <person name="Phillippy A.M."/>
            <person name="Ponting C.P."/>
            <person name="Pop M."/>
            <person name="Porcelli D."/>
            <person name="Powell J.R."/>
            <person name="Prohaska S."/>
            <person name="Pruitt K."/>
            <person name="Puig M."/>
            <person name="Quesneville H."/>
            <person name="Ram K.R."/>
            <person name="Rand D."/>
            <person name="Rasmussen M.D."/>
            <person name="Reed L.K."/>
            <person name="Reenan R."/>
            <person name="Reily A."/>
            <person name="Remington K.A."/>
            <person name="Rieger T.T."/>
            <person name="Ritchie M.G."/>
            <person name="Robin C."/>
            <person name="Rogers Y.H."/>
            <person name="Rohde C."/>
            <person name="Rozas J."/>
            <person name="Rubenfield M.J."/>
            <person name="Ruiz A."/>
            <person name="Russo S."/>
            <person name="Salzberg S.L."/>
            <person name="Sanchez-Gracia A."/>
            <person name="Saranga D.J."/>
            <person name="Sato H."/>
            <person name="Schaeffer S.W."/>
            <person name="Schatz M.C."/>
            <person name="Schlenke T."/>
            <person name="Schwartz R."/>
            <person name="Segarra C."/>
            <person name="Singh R.S."/>
            <person name="Sirot L."/>
            <person name="Sirota M."/>
            <person name="Sisneros N.B."/>
            <person name="Smith C.D."/>
            <person name="Smith T.F."/>
            <person name="Spieth J."/>
            <person name="Stage D.E."/>
            <person name="Stark A."/>
            <person name="Stephan W."/>
            <person name="Strausberg R.L."/>
            <person name="Strempel S."/>
            <person name="Sturgill D."/>
            <person name="Sutton G."/>
            <person name="Sutton G.G."/>
            <person name="Tao W."/>
            <person name="Teichmann S."/>
            <person name="Tobari Y.N."/>
            <person name="Tomimura Y."/>
            <person name="Tsolas J.M."/>
            <person name="Valente V.L."/>
            <person name="Venter E."/>
            <person name="Venter J.C."/>
            <person name="Vicario S."/>
            <person name="Vieira F.G."/>
            <person name="Vilella A.J."/>
            <person name="Villasante A."/>
            <person name="Walenz B."/>
            <person name="Wang J."/>
            <person name="Wasserman M."/>
            <person name="Watts T."/>
            <person name="Wilson D."/>
            <person name="Wilson R.K."/>
            <person name="Wing R.A."/>
            <person name="Wolfner M.F."/>
            <person name="Wong A."/>
            <person name="Wong G.K."/>
            <person name="Wu C.I."/>
            <person name="Wu G."/>
            <person name="Yamamoto D."/>
            <person name="Yang H.P."/>
            <person name="Yang S.P."/>
            <person name="Yorke J.A."/>
            <person name="Yoshida K."/>
            <person name="Zdobnov E."/>
            <person name="Zhang P."/>
            <person name="Zhang Y."/>
            <person name="Zimin A.V."/>
            <person name="Baldwin J."/>
            <person name="Abdouelleil A."/>
            <person name="Abdulkadir J."/>
            <person name="Abebe A."/>
            <person name="Abera B."/>
            <person name="Abreu J."/>
            <person name="Acer S.C."/>
            <person name="Aftuck L."/>
            <person name="Alexander A."/>
            <person name="An P."/>
            <person name="Anderson E."/>
            <person name="Anderson S."/>
            <person name="Arachi H."/>
            <person name="Azer M."/>
            <person name="Bachantsang P."/>
            <person name="Barry A."/>
            <person name="Bayul T."/>
            <person name="Berlin A."/>
            <person name="Bessette D."/>
            <person name="Bloom T."/>
            <person name="Blye J."/>
            <person name="Boguslavskiy L."/>
            <person name="Bonnet C."/>
            <person name="Boukhgalter B."/>
            <person name="Bourzgui I."/>
            <person name="Brown A."/>
            <person name="Cahill P."/>
            <person name="Channer S."/>
            <person name="Cheshatsang Y."/>
            <person name="Chuda L."/>
            <person name="Citroen M."/>
            <person name="Collymore A."/>
            <person name="Cooke P."/>
            <person name="Costello M."/>
            <person name="D'Aco K."/>
            <person name="Daza R."/>
            <person name="De Haan G."/>
            <person name="DeGray S."/>
            <person name="DeMaso C."/>
            <person name="Dhargay N."/>
            <person name="Dooley K."/>
            <person name="Dooley E."/>
            <person name="Doricent M."/>
            <person name="Dorje P."/>
            <person name="Dorjee K."/>
            <person name="Dupes A."/>
            <person name="Elong R."/>
            <person name="Falk J."/>
            <person name="Farina A."/>
            <person name="Faro S."/>
            <person name="Ferguson D."/>
            <person name="Fisher S."/>
            <person name="Foley C.D."/>
            <person name="Franke A."/>
            <person name="Friedrich D."/>
            <person name="Gadbois L."/>
            <person name="Gearin G."/>
            <person name="Gearin C.R."/>
            <person name="Giannoukos G."/>
            <person name="Goode T."/>
            <person name="Graham J."/>
            <person name="Grandbois E."/>
            <person name="Grewal S."/>
            <person name="Gyaltsen K."/>
            <person name="Hafez N."/>
            <person name="Hagos B."/>
            <person name="Hall J."/>
            <person name="Henson C."/>
            <person name="Hollinger A."/>
            <person name="Honan T."/>
            <person name="Huard M.D."/>
            <person name="Hughes L."/>
            <person name="Hurhula B."/>
            <person name="Husby M.E."/>
            <person name="Kamat A."/>
            <person name="Kanga B."/>
            <person name="Kashin S."/>
            <person name="Khazanovich D."/>
            <person name="Kisner P."/>
            <person name="Lance K."/>
            <person name="Lara M."/>
            <person name="Lee W."/>
            <person name="Lennon N."/>
            <person name="Letendre F."/>
            <person name="LeVine R."/>
            <person name="Lipovsky A."/>
            <person name="Liu X."/>
            <person name="Liu J."/>
            <person name="Liu S."/>
            <person name="Lokyitsang T."/>
            <person name="Lokyitsang Y."/>
            <person name="Lubonja R."/>
            <person name="Lui A."/>
            <person name="MacDonald P."/>
            <person name="Magnisalis V."/>
            <person name="Maru K."/>
            <person name="Matthews C."/>
            <person name="McCusker W."/>
            <person name="McDonough S."/>
            <person name="Mehta T."/>
            <person name="Meldrim J."/>
            <person name="Meneus L."/>
            <person name="Mihai O."/>
            <person name="Mihalev A."/>
            <person name="Mihova T."/>
            <person name="Mittelman R."/>
            <person name="Mlenga V."/>
            <person name="Montmayeur A."/>
            <person name="Mulrain L."/>
            <person name="Navidi A."/>
            <person name="Naylor J."/>
            <person name="Negash T."/>
            <person name="Nguyen T."/>
            <person name="Nguyen N."/>
            <person name="Nicol R."/>
            <person name="Norbu C."/>
            <person name="Norbu N."/>
            <person name="Novod N."/>
            <person name="O'Neill B."/>
            <person name="Osman S."/>
            <person name="Markiewicz E."/>
            <person name="Oyono O.L."/>
            <person name="Patti C."/>
            <person name="Phunkhang P."/>
            <person name="Pierre F."/>
            <person name="Priest M."/>
            <person name="Raghuraman S."/>
            <person name="Rege F."/>
            <person name="Reyes R."/>
            <person name="Rise C."/>
            <person name="Rogov P."/>
            <person name="Ross K."/>
            <person name="Ryan E."/>
            <person name="Settipalli S."/>
            <person name="Shea T."/>
            <person name="Sherpa N."/>
            <person name="Shi L."/>
            <person name="Shih D."/>
            <person name="Sparrow T."/>
            <person name="Spaulding J."/>
            <person name="Stalker J."/>
            <person name="Stange-Thomann N."/>
            <person name="Stavropoulos S."/>
            <person name="Stone C."/>
            <person name="Strader C."/>
            <person name="Tesfaye S."/>
            <person name="Thomson T."/>
            <person name="Thoulutsang Y."/>
            <person name="Thoulutsang D."/>
            <person name="Topham K."/>
            <person name="Topping I."/>
            <person name="Tsamla T."/>
            <person name="Vassiliev H."/>
            <person name="Vo A."/>
            <person name="Wangchuk T."/>
            <person name="Wangdi T."/>
            <person name="Weiand M."/>
            <person name="Wilkinson J."/>
            <person name="Wilson A."/>
            <person name="Yadav S."/>
            <person name="Young G."/>
            <person name="Yu Q."/>
            <person name="Zembek L."/>
            <person name="Zhong D."/>
            <person name="Zimmer A."/>
            <person name="Zwirko Z."/>
            <person name="Jaffe D.B."/>
            <person name="Alvarez P."/>
            <person name="Brockman W."/>
            <person name="Butler J."/>
            <person name="Chin C."/>
            <person name="Gnerre S."/>
            <person name="Grabherr M."/>
            <person name="Kleber M."/>
            <person name="Mauceli E."/>
            <person name="MacCallum I."/>
        </authorList>
    </citation>
    <scope>NUCLEOTIDE SEQUENCE [LARGE SCALE GENOMIC DNA]</scope>
    <source>
        <strain evidence="2">Tucson 15010-1051.87</strain>
    </source>
</reference>
<sequence>MEIQRDNGKSKKYSWLTAPSSFSVYKKAEASCLESCICERKRGLIVCTCCGKSFVGRIGERCNAHPEIAYLMDARNCAFCGAAAKDLRMAADQM</sequence>
<accession>A0A0Q9WV12</accession>
<dbReference type="AlphaFoldDB" id="A0A0Q9WV12"/>
<protein>
    <submittedName>
        <fullName evidence="1">Uncharacterized protein</fullName>
    </submittedName>
</protein>
<organism evidence="1 2">
    <name type="scientific">Drosophila virilis</name>
    <name type="common">Fruit fly</name>
    <dbReference type="NCBI Taxonomy" id="7244"/>
    <lineage>
        <taxon>Eukaryota</taxon>
        <taxon>Metazoa</taxon>
        <taxon>Ecdysozoa</taxon>
        <taxon>Arthropoda</taxon>
        <taxon>Hexapoda</taxon>
        <taxon>Insecta</taxon>
        <taxon>Pterygota</taxon>
        <taxon>Neoptera</taxon>
        <taxon>Endopterygota</taxon>
        <taxon>Diptera</taxon>
        <taxon>Brachycera</taxon>
        <taxon>Muscomorpha</taxon>
        <taxon>Ephydroidea</taxon>
        <taxon>Drosophilidae</taxon>
        <taxon>Drosophila</taxon>
    </lineage>
</organism>
<proteinExistence type="predicted"/>
<evidence type="ECO:0000313" key="2">
    <source>
        <dbReference type="Proteomes" id="UP000008792"/>
    </source>
</evidence>
<keyword evidence="2" id="KW-1185">Reference proteome</keyword>
<evidence type="ECO:0000313" key="1">
    <source>
        <dbReference type="EMBL" id="KRF85071.1"/>
    </source>
</evidence>
<dbReference type="EMBL" id="CH940647">
    <property type="protein sequence ID" value="KRF85071.1"/>
    <property type="molecule type" value="Genomic_DNA"/>
</dbReference>
<dbReference type="Proteomes" id="UP000008792">
    <property type="component" value="Unassembled WGS sequence"/>
</dbReference>
<dbReference type="OrthoDB" id="7808876at2759"/>
<gene>
    <name evidence="1" type="primary">Dvir\GJ25764</name>
    <name evidence="1" type="ORF">Dvir_GJ25764</name>
</gene>
<name>A0A0Q9WV12_DROVI</name>
<dbReference type="InParanoid" id="A0A0Q9WV12"/>